<gene>
    <name evidence="7" type="ORF">C2L64_49155</name>
</gene>
<dbReference type="InterPro" id="IPR007867">
    <property type="entry name" value="GMC_OxRtase_C"/>
</dbReference>
<dbReference type="RefSeq" id="WP_090836651.1">
    <property type="nucleotide sequence ID" value="NZ_CADFGJ010000029.1"/>
</dbReference>
<dbReference type="Pfam" id="PF00732">
    <property type="entry name" value="GMC_oxred_N"/>
    <property type="match status" value="1"/>
</dbReference>
<dbReference type="SUPFAM" id="SSF51905">
    <property type="entry name" value="FAD/NAD(P)-binding domain"/>
    <property type="match status" value="1"/>
</dbReference>
<comment type="cofactor">
    <cofactor evidence="1 5">
        <name>FAD</name>
        <dbReference type="ChEBI" id="CHEBI:57692"/>
    </cofactor>
</comment>
<dbReference type="SUPFAM" id="SSF54373">
    <property type="entry name" value="FAD-linked reductases, C-terminal domain"/>
    <property type="match status" value="1"/>
</dbReference>
<name>A0AAN1JNB4_9BURK</name>
<dbReference type="Gene3D" id="3.50.50.60">
    <property type="entry name" value="FAD/NAD(P)-binding domain"/>
    <property type="match status" value="1"/>
</dbReference>
<comment type="similarity">
    <text evidence="2">Belongs to the GMC oxidoreductase family.</text>
</comment>
<accession>A0AAN1JNB4</accession>
<evidence type="ECO:0000256" key="1">
    <source>
        <dbReference type="ARBA" id="ARBA00001974"/>
    </source>
</evidence>
<dbReference type="GeneID" id="55536217"/>
<evidence type="ECO:0000256" key="5">
    <source>
        <dbReference type="PIRSR" id="PIRSR000137-2"/>
    </source>
</evidence>
<keyword evidence="4 5" id="KW-0274">FAD</keyword>
<dbReference type="PANTHER" id="PTHR11552:SF147">
    <property type="entry name" value="CHOLINE DEHYDROGENASE, MITOCHONDRIAL"/>
    <property type="match status" value="1"/>
</dbReference>
<evidence type="ECO:0000256" key="4">
    <source>
        <dbReference type="ARBA" id="ARBA00022827"/>
    </source>
</evidence>
<dbReference type="KEGG" id="phs:C2L64_49155"/>
<dbReference type="InterPro" id="IPR036188">
    <property type="entry name" value="FAD/NAD-bd_sf"/>
</dbReference>
<dbReference type="PANTHER" id="PTHR11552">
    <property type="entry name" value="GLUCOSE-METHANOL-CHOLINE GMC OXIDOREDUCTASE"/>
    <property type="match status" value="1"/>
</dbReference>
<dbReference type="Proteomes" id="UP000236649">
    <property type="component" value="Chromosome 5"/>
</dbReference>
<dbReference type="GO" id="GO:0050660">
    <property type="term" value="F:flavin adenine dinucleotide binding"/>
    <property type="evidence" value="ECO:0007669"/>
    <property type="project" value="InterPro"/>
</dbReference>
<dbReference type="NCBIfam" id="NF002550">
    <property type="entry name" value="PRK02106.1"/>
    <property type="match status" value="1"/>
</dbReference>
<evidence type="ECO:0000313" key="8">
    <source>
        <dbReference type="Proteomes" id="UP000236649"/>
    </source>
</evidence>
<dbReference type="EMBL" id="CP026109">
    <property type="protein sequence ID" value="AUT76247.1"/>
    <property type="molecule type" value="Genomic_DNA"/>
</dbReference>
<evidence type="ECO:0000259" key="6">
    <source>
        <dbReference type="PROSITE" id="PS00624"/>
    </source>
</evidence>
<dbReference type="PROSITE" id="PS00624">
    <property type="entry name" value="GMC_OXRED_2"/>
    <property type="match status" value="1"/>
</dbReference>
<evidence type="ECO:0000256" key="3">
    <source>
        <dbReference type="ARBA" id="ARBA00022630"/>
    </source>
</evidence>
<proteinExistence type="inferred from homology"/>
<protein>
    <submittedName>
        <fullName evidence="7">Choline dehydrogenase</fullName>
    </submittedName>
</protein>
<dbReference type="InterPro" id="IPR000172">
    <property type="entry name" value="GMC_OxRdtase_N"/>
</dbReference>
<feature type="domain" description="Glucose-methanol-choline oxidoreductase N-terminal" evidence="6">
    <location>
        <begin position="251"/>
        <end position="265"/>
    </location>
</feature>
<dbReference type="GO" id="GO:0016614">
    <property type="term" value="F:oxidoreductase activity, acting on CH-OH group of donors"/>
    <property type="evidence" value="ECO:0007669"/>
    <property type="project" value="InterPro"/>
</dbReference>
<feature type="binding site" evidence="5">
    <location>
        <position position="216"/>
    </location>
    <ligand>
        <name>FAD</name>
        <dbReference type="ChEBI" id="CHEBI:57692"/>
    </ligand>
</feature>
<dbReference type="PIRSF" id="PIRSF000137">
    <property type="entry name" value="Alcohol_oxidase"/>
    <property type="match status" value="1"/>
</dbReference>
<dbReference type="AlphaFoldDB" id="A0AAN1JNB4"/>
<dbReference type="Gene3D" id="3.30.560.10">
    <property type="entry name" value="Glucose Oxidase, domain 3"/>
    <property type="match status" value="1"/>
</dbReference>
<organism evidence="7 8">
    <name type="scientific">Paraburkholderia hospita</name>
    <dbReference type="NCBI Taxonomy" id="169430"/>
    <lineage>
        <taxon>Bacteria</taxon>
        <taxon>Pseudomonadati</taxon>
        <taxon>Pseudomonadota</taxon>
        <taxon>Betaproteobacteria</taxon>
        <taxon>Burkholderiales</taxon>
        <taxon>Burkholderiaceae</taxon>
        <taxon>Paraburkholderia</taxon>
    </lineage>
</organism>
<reference evidence="7 8" key="1">
    <citation type="submission" date="2018-01" db="EMBL/GenBank/DDBJ databases">
        <title>Species boundaries and ecological features among Paraburkholderia terrae DSMZ17804T, P. hospita DSMZ17164T and P. caribensis DSMZ13236T.</title>
        <authorList>
            <person name="Pratama A.A."/>
        </authorList>
    </citation>
    <scope>NUCLEOTIDE SEQUENCE [LARGE SCALE GENOMIC DNA]</scope>
    <source>
        <strain evidence="7 8">DSM 17164</strain>
    </source>
</reference>
<dbReference type="Pfam" id="PF05199">
    <property type="entry name" value="GMC_oxred_C"/>
    <property type="match status" value="1"/>
</dbReference>
<sequence>MTDYIIIGAGSAGAVLANRLSADPSVNVTLLEAGGWDKSPFIHMPAGYFRLMQTGQLDWGYTTVPQRHMNNREMFIPRAKSIGGCTTVNGMIYTRGDRTDYDRWRDLGNEGWGYEDILPYFKKSETWSGGETDVHGGSGPLKTSRFGIHNPICLAFIEAGKQAGYKYNDDLNGGSQEGFGPCDSTLADGVRSSVGRCYIAPIRDRKNFTAITDTVVSRILFDGDRAVGVEYLVGKKQKKVFASQEVILCGGAFNSPHLLQISGVGDPSHLQSIGVQTVHKLTGVGQNLQDHVGCGLKQRITQPLSLLKHLNILNSASAVAKYMATKTGPAAYHGVEALAFVKTRADVVAPDIQFHLNMVMYEDHGRKIFHEEGVMPYFNISRPQSRGTVMARSADPLALPEIDPNFFAVPDDIRVMRDGLRISRELMSQKAFDPYRGEEFGPGKEVTSDRDLDEYLKNKSESVYHPVGTCKMGSDEDAVVDSRLRVRGLRGLRVVDASIMPTLTSGNTNAPTIMIAEKAADMILFDATANGIGAGAKTNQQVEHLGI</sequence>
<dbReference type="InterPro" id="IPR012132">
    <property type="entry name" value="GMC_OxRdtase"/>
</dbReference>
<evidence type="ECO:0000313" key="7">
    <source>
        <dbReference type="EMBL" id="AUT76247.1"/>
    </source>
</evidence>
<keyword evidence="3" id="KW-0285">Flavoprotein</keyword>
<evidence type="ECO:0000256" key="2">
    <source>
        <dbReference type="ARBA" id="ARBA00010790"/>
    </source>
</evidence>